<dbReference type="RefSeq" id="WP_092653577.1">
    <property type="nucleotide sequence ID" value="NZ_FOHA01000019.1"/>
</dbReference>
<evidence type="ECO:0000259" key="1">
    <source>
        <dbReference type="PROSITE" id="PS51186"/>
    </source>
</evidence>
<keyword evidence="3" id="KW-1185">Reference proteome</keyword>
<name>A0A1H9U0N2_9LACT</name>
<dbReference type="CDD" id="cd04301">
    <property type="entry name" value="NAT_SF"/>
    <property type="match status" value="1"/>
</dbReference>
<accession>A0A1H9U0N2</accession>
<sequence>MTLKIIPATQQEDALLVAALAKEIWEEHYTDIIGADQVAYMLTHLQSGAHIYQDMQSDMIYWLLKDEMGPIGYAAYRLEEESLFLSKLYLVKRARNQGFAKQVFHEMVTIAQENQLTTITLTVNKYNSSSIAAYQKMGFITLKEQVADIGGGYVMDDFVLIYNI</sequence>
<organism evidence="2 3">
    <name type="scientific">Isobaculum melis</name>
    <dbReference type="NCBI Taxonomy" id="142588"/>
    <lineage>
        <taxon>Bacteria</taxon>
        <taxon>Bacillati</taxon>
        <taxon>Bacillota</taxon>
        <taxon>Bacilli</taxon>
        <taxon>Lactobacillales</taxon>
        <taxon>Carnobacteriaceae</taxon>
        <taxon>Isobaculum</taxon>
    </lineage>
</organism>
<dbReference type="InterPro" id="IPR016181">
    <property type="entry name" value="Acyl_CoA_acyltransferase"/>
</dbReference>
<proteinExistence type="predicted"/>
<dbReference type="OrthoDB" id="9773249at2"/>
<evidence type="ECO:0000313" key="2">
    <source>
        <dbReference type="EMBL" id="SES02828.1"/>
    </source>
</evidence>
<gene>
    <name evidence="2" type="ORF">SAMN04488559_11916</name>
</gene>
<dbReference type="SUPFAM" id="SSF55729">
    <property type="entry name" value="Acyl-CoA N-acyltransferases (Nat)"/>
    <property type="match status" value="1"/>
</dbReference>
<dbReference type="GO" id="GO:0016747">
    <property type="term" value="F:acyltransferase activity, transferring groups other than amino-acyl groups"/>
    <property type="evidence" value="ECO:0007669"/>
    <property type="project" value="InterPro"/>
</dbReference>
<dbReference type="Proteomes" id="UP000198948">
    <property type="component" value="Unassembled WGS sequence"/>
</dbReference>
<reference evidence="2 3" key="1">
    <citation type="submission" date="2016-10" db="EMBL/GenBank/DDBJ databases">
        <authorList>
            <person name="de Groot N.N."/>
        </authorList>
    </citation>
    <scope>NUCLEOTIDE SEQUENCE [LARGE SCALE GENOMIC DNA]</scope>
    <source>
        <strain evidence="2 3">DSM 13760</strain>
    </source>
</reference>
<dbReference type="EMBL" id="FOHA01000019">
    <property type="protein sequence ID" value="SES02828.1"/>
    <property type="molecule type" value="Genomic_DNA"/>
</dbReference>
<protein>
    <submittedName>
        <fullName evidence="2">Acetyltransferase (GNAT) family protein</fullName>
    </submittedName>
</protein>
<dbReference type="Pfam" id="PF00583">
    <property type="entry name" value="Acetyltransf_1"/>
    <property type="match status" value="1"/>
</dbReference>
<dbReference type="Gene3D" id="3.40.630.30">
    <property type="match status" value="1"/>
</dbReference>
<dbReference type="InterPro" id="IPR000182">
    <property type="entry name" value="GNAT_dom"/>
</dbReference>
<keyword evidence="2" id="KW-0808">Transferase</keyword>
<dbReference type="PROSITE" id="PS51186">
    <property type="entry name" value="GNAT"/>
    <property type="match status" value="1"/>
</dbReference>
<dbReference type="AlphaFoldDB" id="A0A1H9U0N2"/>
<evidence type="ECO:0000313" key="3">
    <source>
        <dbReference type="Proteomes" id="UP000198948"/>
    </source>
</evidence>
<dbReference type="STRING" id="142588.SAMN04488559_11916"/>
<feature type="domain" description="N-acetyltransferase" evidence="1">
    <location>
        <begin position="3"/>
        <end position="164"/>
    </location>
</feature>